<dbReference type="InterPro" id="IPR046848">
    <property type="entry name" value="E_motif"/>
</dbReference>
<dbReference type="STRING" id="337451.A0A443NCJ7"/>
<proteinExistence type="predicted"/>
<evidence type="ECO:0000256" key="2">
    <source>
        <dbReference type="PROSITE-ProRule" id="PRU00708"/>
    </source>
</evidence>
<dbReference type="Gene3D" id="1.25.40.10">
    <property type="entry name" value="Tetratricopeptide repeat domain"/>
    <property type="match status" value="1"/>
</dbReference>
<evidence type="ECO:0000313" key="4">
    <source>
        <dbReference type="EMBL" id="RWR76231.1"/>
    </source>
</evidence>
<dbReference type="GO" id="GO:0009451">
    <property type="term" value="P:RNA modification"/>
    <property type="evidence" value="ECO:0007669"/>
    <property type="project" value="InterPro"/>
</dbReference>
<feature type="repeat" description="PPR" evidence="2">
    <location>
        <begin position="15"/>
        <end position="49"/>
    </location>
</feature>
<dbReference type="Proteomes" id="UP000283530">
    <property type="component" value="Unassembled WGS sequence"/>
</dbReference>
<dbReference type="OrthoDB" id="185373at2759"/>
<accession>A0A443NCJ7</accession>
<dbReference type="Pfam" id="PF20431">
    <property type="entry name" value="E_motif"/>
    <property type="match status" value="1"/>
</dbReference>
<organism evidence="4 5">
    <name type="scientific">Cinnamomum micranthum f. kanehirae</name>
    <dbReference type="NCBI Taxonomy" id="337451"/>
    <lineage>
        <taxon>Eukaryota</taxon>
        <taxon>Viridiplantae</taxon>
        <taxon>Streptophyta</taxon>
        <taxon>Embryophyta</taxon>
        <taxon>Tracheophyta</taxon>
        <taxon>Spermatophyta</taxon>
        <taxon>Magnoliopsida</taxon>
        <taxon>Magnoliidae</taxon>
        <taxon>Laurales</taxon>
        <taxon>Lauraceae</taxon>
        <taxon>Cinnamomum</taxon>
    </lineage>
</organism>
<dbReference type="Pfam" id="PF14432">
    <property type="entry name" value="DYW_deaminase"/>
    <property type="match status" value="1"/>
</dbReference>
<dbReference type="PANTHER" id="PTHR47926:SF543">
    <property type="entry name" value="(WILD MALAYSIAN BANANA) HYPOTHETICAL PROTEIN"/>
    <property type="match status" value="1"/>
</dbReference>
<evidence type="ECO:0000256" key="1">
    <source>
        <dbReference type="ARBA" id="ARBA00022737"/>
    </source>
</evidence>
<dbReference type="PANTHER" id="PTHR47926">
    <property type="entry name" value="PENTATRICOPEPTIDE REPEAT-CONTAINING PROTEIN"/>
    <property type="match status" value="1"/>
</dbReference>
<dbReference type="PROSITE" id="PS51375">
    <property type="entry name" value="PPR"/>
    <property type="match status" value="1"/>
</dbReference>
<dbReference type="GO" id="GO:0003723">
    <property type="term" value="F:RNA binding"/>
    <property type="evidence" value="ECO:0007669"/>
    <property type="project" value="InterPro"/>
</dbReference>
<feature type="domain" description="DYW" evidence="3">
    <location>
        <begin position="142"/>
        <end position="233"/>
    </location>
</feature>
<gene>
    <name evidence="4" type="ORF">CKAN_00466100</name>
</gene>
<dbReference type="NCBIfam" id="TIGR00756">
    <property type="entry name" value="PPR"/>
    <property type="match status" value="1"/>
</dbReference>
<dbReference type="EMBL" id="QPKB01000002">
    <property type="protein sequence ID" value="RWR76231.1"/>
    <property type="molecule type" value="Genomic_DNA"/>
</dbReference>
<evidence type="ECO:0000259" key="3">
    <source>
        <dbReference type="Pfam" id="PF14432"/>
    </source>
</evidence>
<dbReference type="GO" id="GO:0008270">
    <property type="term" value="F:zinc ion binding"/>
    <property type="evidence" value="ECO:0007669"/>
    <property type="project" value="InterPro"/>
</dbReference>
<keyword evidence="1" id="KW-0677">Repeat</keyword>
<dbReference type="AlphaFoldDB" id="A0A443NCJ7"/>
<reference evidence="4 5" key="1">
    <citation type="journal article" date="2019" name="Nat. Plants">
        <title>Stout camphor tree genome fills gaps in understanding of flowering plant genome evolution.</title>
        <authorList>
            <person name="Chaw S.M."/>
            <person name="Liu Y.C."/>
            <person name="Wu Y.W."/>
            <person name="Wang H.Y."/>
            <person name="Lin C.I."/>
            <person name="Wu C.S."/>
            <person name="Ke H.M."/>
            <person name="Chang L.Y."/>
            <person name="Hsu C.Y."/>
            <person name="Yang H.T."/>
            <person name="Sudianto E."/>
            <person name="Hsu M.H."/>
            <person name="Wu K.P."/>
            <person name="Wang L.N."/>
            <person name="Leebens-Mack J.H."/>
            <person name="Tsai I.J."/>
        </authorList>
    </citation>
    <scope>NUCLEOTIDE SEQUENCE [LARGE SCALE GENOMIC DNA]</scope>
    <source>
        <strain evidence="5">cv. Chaw 1501</strain>
        <tissue evidence="4">Young leaves</tissue>
    </source>
</reference>
<dbReference type="InterPro" id="IPR011990">
    <property type="entry name" value="TPR-like_helical_dom_sf"/>
</dbReference>
<name>A0A443NCJ7_9MAGN</name>
<keyword evidence="5" id="KW-1185">Reference proteome</keyword>
<sequence length="235" mass="27129">MYFDLMYKDYGIQPDIEHYSCLVDVLGHAGLVDKAEKLINSMPFEDFSSMCWALLGDAEIGKQVATRLLHLEPSDSSAYVLLSNTYSTANQWDHVADTRKMMNTKKVRKDTGYSWIGIKNKVHLFVVDLKVEDLMKRIRDEGYVPNTDFVLHDVEEEEKCVLYYHSEKLAIAYRLISTPPSSRIRVIKNLHVCGSFHNAIKYISKVVQHEIVLRDANRFHCFRDGACSCGDYWYS</sequence>
<dbReference type="Pfam" id="PF12854">
    <property type="entry name" value="PPR_1"/>
    <property type="match status" value="1"/>
</dbReference>
<protein>
    <submittedName>
        <fullName evidence="4">Pentatricopeptide repeat</fullName>
    </submittedName>
</protein>
<comment type="caution">
    <text evidence="4">The sequence shown here is derived from an EMBL/GenBank/DDBJ whole genome shotgun (WGS) entry which is preliminary data.</text>
</comment>
<dbReference type="InterPro" id="IPR032867">
    <property type="entry name" value="DYW_dom"/>
</dbReference>
<dbReference type="InterPro" id="IPR046960">
    <property type="entry name" value="PPR_At4g14850-like_plant"/>
</dbReference>
<dbReference type="InterPro" id="IPR002885">
    <property type="entry name" value="PPR_rpt"/>
</dbReference>
<evidence type="ECO:0000313" key="5">
    <source>
        <dbReference type="Proteomes" id="UP000283530"/>
    </source>
</evidence>